<dbReference type="PANTHER" id="PTHR43056:SF5">
    <property type="entry name" value="PEPTIDASE S9 PROLYL OLIGOPEPTIDASE CATALYTIC DOMAIN-CONTAINING PROTEIN"/>
    <property type="match status" value="1"/>
</dbReference>
<dbReference type="GO" id="GO:0006508">
    <property type="term" value="P:proteolysis"/>
    <property type="evidence" value="ECO:0007669"/>
    <property type="project" value="InterPro"/>
</dbReference>
<dbReference type="SUPFAM" id="SSF69322">
    <property type="entry name" value="Tricorn protease domain 2"/>
    <property type="match status" value="1"/>
</dbReference>
<dbReference type="InterPro" id="IPR001375">
    <property type="entry name" value="Peptidase_S9_cat"/>
</dbReference>
<dbReference type="OrthoDB" id="4269629at2"/>
<organism evidence="2 3">
    <name type="scientific">Neptuniibacter caesariensis</name>
    <dbReference type="NCBI Taxonomy" id="207954"/>
    <lineage>
        <taxon>Bacteria</taxon>
        <taxon>Pseudomonadati</taxon>
        <taxon>Pseudomonadota</taxon>
        <taxon>Gammaproteobacteria</taxon>
        <taxon>Oceanospirillales</taxon>
        <taxon>Oceanospirillaceae</taxon>
        <taxon>Neptuniibacter</taxon>
    </lineage>
</organism>
<dbReference type="SUPFAM" id="SSF53474">
    <property type="entry name" value="alpha/beta-Hydrolases"/>
    <property type="match status" value="1"/>
</dbReference>
<dbReference type="Pfam" id="PF00326">
    <property type="entry name" value="Peptidase_S9"/>
    <property type="match status" value="1"/>
</dbReference>
<sequence>MLNALPGFWQSELSAEKALAVSTEFSQIQVDDSENVYWVELRPHQSGCSFICKWNPETEVVTQLTPDTYSVQSKVHEYGGRAWCLTDDQIFFINAADQQLYSQCLKSPELITQLTNDPDIRFIEPIYDSSRQRIICVAEYHDSEDVENKIVSINLESKCIDVLVQGSDFYAYPVLDSENHQLAYICWNHPEQPWTATQCCVATLDREGDVTAIHNVAGLRSSESVSQPLFVNNQLYLISDRSGWWNIYHWNQLTGELAGSVLAPEDMMSSPWQSGLRHYAVIPSTKEPLVCSIRIKHEGCEIWLDDRKLDLPFSFFSALSCSENFAYCVASSGDTKQGVIRINLKSGKYQVISGCEKPLTINNCSLPEPLSFSSGDVTSYGYLYPPKNVSYQLSHDESAPLIIFLHGGPTAATYPVFNTKIQFWTQRGFAVLDLNYRGSSNYGRQYRFQLKHQWGVIEIEDINVAVHELVKRSDINPEAIFIRGNSSGGLSALNALCELDCFTAGASLYGVTDPLVLNGCTHKFESHYLEWLIGSADKDKGRYRERAPINNADKIDCPVIFFQGEQDKVVLPEQTRHMVNELRLKGVQVEAYYFPDEAHGFKKSENAQTVLNKELEFYQCRLGG</sequence>
<dbReference type="PANTHER" id="PTHR43056">
    <property type="entry name" value="PEPTIDASE S9 PROLYL OLIGOPEPTIDASE"/>
    <property type="match status" value="1"/>
</dbReference>
<protein>
    <submittedName>
        <fullName evidence="2">Peptidase S9, prolyl oligopeptidase active site region</fullName>
    </submittedName>
</protein>
<dbReference type="Proteomes" id="UP000002171">
    <property type="component" value="Unassembled WGS sequence"/>
</dbReference>
<reference evidence="2 3" key="1">
    <citation type="submission" date="2006-02" db="EMBL/GenBank/DDBJ databases">
        <authorList>
            <person name="Pinhassi J."/>
            <person name="Pedros-Alio C."/>
            <person name="Ferriera S."/>
            <person name="Johnson J."/>
            <person name="Kravitz S."/>
            <person name="Halpern A."/>
            <person name="Remington K."/>
            <person name="Beeson K."/>
            <person name="Tran B."/>
            <person name="Rogers Y.-H."/>
            <person name="Friedman R."/>
            <person name="Venter J.C."/>
        </authorList>
    </citation>
    <scope>NUCLEOTIDE SEQUENCE [LARGE SCALE GENOMIC DNA]</scope>
    <source>
        <strain evidence="2 3">MED92</strain>
    </source>
</reference>
<proteinExistence type="predicted"/>
<keyword evidence="3" id="KW-1185">Reference proteome</keyword>
<evidence type="ECO:0000259" key="1">
    <source>
        <dbReference type="Pfam" id="PF00326"/>
    </source>
</evidence>
<dbReference type="RefSeq" id="WP_007019759.1">
    <property type="nucleotide sequence ID" value="NZ_CH724125.1"/>
</dbReference>
<evidence type="ECO:0000313" key="2">
    <source>
        <dbReference type="EMBL" id="EAR62122.1"/>
    </source>
</evidence>
<feature type="domain" description="Peptidase S9 prolyl oligopeptidase catalytic" evidence="1">
    <location>
        <begin position="417"/>
        <end position="622"/>
    </location>
</feature>
<dbReference type="InterPro" id="IPR050585">
    <property type="entry name" value="Xaa-Pro_dipeptidyl-ppase/CocE"/>
</dbReference>
<dbReference type="Gene3D" id="3.40.50.1820">
    <property type="entry name" value="alpha/beta hydrolase"/>
    <property type="match status" value="1"/>
</dbReference>
<accession>A0A7U8GTB4</accession>
<dbReference type="AlphaFoldDB" id="A0A7U8GTB4"/>
<dbReference type="InterPro" id="IPR029058">
    <property type="entry name" value="AB_hydrolase_fold"/>
</dbReference>
<gene>
    <name evidence="2" type="ORF">MED92_10464</name>
</gene>
<evidence type="ECO:0000313" key="3">
    <source>
        <dbReference type="Proteomes" id="UP000002171"/>
    </source>
</evidence>
<comment type="caution">
    <text evidence="2">The sequence shown here is derived from an EMBL/GenBank/DDBJ whole genome shotgun (WGS) entry which is preliminary data.</text>
</comment>
<name>A0A7U8GTB4_NEPCE</name>
<dbReference type="EMBL" id="AAOW01000004">
    <property type="protein sequence ID" value="EAR62122.1"/>
    <property type="molecule type" value="Genomic_DNA"/>
</dbReference>
<dbReference type="GO" id="GO:0008236">
    <property type="term" value="F:serine-type peptidase activity"/>
    <property type="evidence" value="ECO:0007669"/>
    <property type="project" value="InterPro"/>
</dbReference>